<keyword evidence="3" id="KW-1185">Reference proteome</keyword>
<reference evidence="2" key="1">
    <citation type="journal article" date="2014" name="Int. J. Syst. Evol. Microbiol.">
        <title>Complete genome sequence of Corynebacterium casei LMG S-19264T (=DSM 44701T), isolated from a smear-ripened cheese.</title>
        <authorList>
            <consortium name="US DOE Joint Genome Institute (JGI-PGF)"/>
            <person name="Walter F."/>
            <person name="Albersmeier A."/>
            <person name="Kalinowski J."/>
            <person name="Ruckert C."/>
        </authorList>
    </citation>
    <scope>NUCLEOTIDE SEQUENCE</scope>
    <source>
        <strain evidence="2">JCM 3302</strain>
    </source>
</reference>
<dbReference type="Pfam" id="PF13649">
    <property type="entry name" value="Methyltransf_25"/>
    <property type="match status" value="1"/>
</dbReference>
<organism evidence="2 3">
    <name type="scientific">Streptomyces spiralis</name>
    <dbReference type="NCBI Taxonomy" id="66376"/>
    <lineage>
        <taxon>Bacteria</taxon>
        <taxon>Bacillati</taxon>
        <taxon>Actinomycetota</taxon>
        <taxon>Actinomycetes</taxon>
        <taxon>Kitasatosporales</taxon>
        <taxon>Streptomycetaceae</taxon>
        <taxon>Streptomyces</taxon>
    </lineage>
</organism>
<dbReference type="AlphaFoldDB" id="A0A918ZYK4"/>
<name>A0A918ZYK4_9ACTN</name>
<sequence>MPLGHLMQGKPRSDTPGVTIATPRAYELFGGLCFAGRRRAAFARLAGISGAETGDRVLDVGCGTGYLTRHMAARVGPDGAVTGVDPSPPVLAYARRRRQRPGSAPCTYREGIAESLDLPDASFDTVVTSLMLHHLPEDLRPAALREMHRVLRPGGRLLVVEFRPPKSRLGRHLVHGATSPAMSHNRVDLLDGLIADAGFDIRGSGDVRPWLCYVQAVRPGAADPGRR</sequence>
<proteinExistence type="predicted"/>
<dbReference type="Gene3D" id="3.40.50.150">
    <property type="entry name" value="Vaccinia Virus protein VP39"/>
    <property type="match status" value="1"/>
</dbReference>
<protein>
    <recommendedName>
        <fullName evidence="1">Methyltransferase domain-containing protein</fullName>
    </recommendedName>
</protein>
<dbReference type="SUPFAM" id="SSF53335">
    <property type="entry name" value="S-adenosyl-L-methionine-dependent methyltransferases"/>
    <property type="match status" value="1"/>
</dbReference>
<dbReference type="Proteomes" id="UP000641386">
    <property type="component" value="Unassembled WGS sequence"/>
</dbReference>
<evidence type="ECO:0000313" key="3">
    <source>
        <dbReference type="Proteomes" id="UP000641386"/>
    </source>
</evidence>
<gene>
    <name evidence="2" type="ORF">GCM10014715_33540</name>
</gene>
<dbReference type="InterPro" id="IPR041698">
    <property type="entry name" value="Methyltransf_25"/>
</dbReference>
<dbReference type="CDD" id="cd02440">
    <property type="entry name" value="AdoMet_MTases"/>
    <property type="match status" value="1"/>
</dbReference>
<dbReference type="GO" id="GO:0008168">
    <property type="term" value="F:methyltransferase activity"/>
    <property type="evidence" value="ECO:0007669"/>
    <property type="project" value="UniProtKB-ARBA"/>
</dbReference>
<dbReference type="InterPro" id="IPR029063">
    <property type="entry name" value="SAM-dependent_MTases_sf"/>
</dbReference>
<dbReference type="PANTHER" id="PTHR42912">
    <property type="entry name" value="METHYLTRANSFERASE"/>
    <property type="match status" value="1"/>
</dbReference>
<dbReference type="EMBL" id="BNBC01000014">
    <property type="protein sequence ID" value="GHE76006.1"/>
    <property type="molecule type" value="Genomic_DNA"/>
</dbReference>
<comment type="caution">
    <text evidence="2">The sequence shown here is derived from an EMBL/GenBank/DDBJ whole genome shotgun (WGS) entry which is preliminary data.</text>
</comment>
<accession>A0A918ZYK4</accession>
<reference evidence="2" key="2">
    <citation type="submission" date="2020-09" db="EMBL/GenBank/DDBJ databases">
        <authorList>
            <person name="Sun Q."/>
            <person name="Ohkuma M."/>
        </authorList>
    </citation>
    <scope>NUCLEOTIDE SEQUENCE</scope>
    <source>
        <strain evidence="2">JCM 3302</strain>
    </source>
</reference>
<dbReference type="InterPro" id="IPR050508">
    <property type="entry name" value="Methyltransf_Superfamily"/>
</dbReference>
<feature type="domain" description="Methyltransferase" evidence="1">
    <location>
        <begin position="57"/>
        <end position="155"/>
    </location>
</feature>
<evidence type="ECO:0000259" key="1">
    <source>
        <dbReference type="Pfam" id="PF13649"/>
    </source>
</evidence>
<evidence type="ECO:0000313" key="2">
    <source>
        <dbReference type="EMBL" id="GHE76006.1"/>
    </source>
</evidence>